<organism evidence="1 2">
    <name type="scientific">Apolygus lucorum</name>
    <name type="common">Small green plant bug</name>
    <name type="synonym">Lygocoris lucorum</name>
    <dbReference type="NCBI Taxonomy" id="248454"/>
    <lineage>
        <taxon>Eukaryota</taxon>
        <taxon>Metazoa</taxon>
        <taxon>Ecdysozoa</taxon>
        <taxon>Arthropoda</taxon>
        <taxon>Hexapoda</taxon>
        <taxon>Insecta</taxon>
        <taxon>Pterygota</taxon>
        <taxon>Neoptera</taxon>
        <taxon>Paraneoptera</taxon>
        <taxon>Hemiptera</taxon>
        <taxon>Heteroptera</taxon>
        <taxon>Panheteroptera</taxon>
        <taxon>Cimicomorpha</taxon>
        <taxon>Miridae</taxon>
        <taxon>Mirini</taxon>
        <taxon>Apolygus</taxon>
    </lineage>
</organism>
<gene>
    <name evidence="1" type="ORF">GE061_019946</name>
</gene>
<dbReference type="EMBL" id="WIXP02000009">
    <property type="protein sequence ID" value="KAF6205773.1"/>
    <property type="molecule type" value="Genomic_DNA"/>
</dbReference>
<accession>A0A6A4JZ95</accession>
<dbReference type="AlphaFoldDB" id="A0A6A4JZ95"/>
<evidence type="ECO:0000313" key="1">
    <source>
        <dbReference type="EMBL" id="KAF6205773.1"/>
    </source>
</evidence>
<protein>
    <submittedName>
        <fullName evidence="1">Uncharacterized protein</fullName>
    </submittedName>
</protein>
<reference evidence="1" key="1">
    <citation type="journal article" date="2021" name="Mol. Ecol. Resour.">
        <title>Apolygus lucorum genome provides insights into omnivorousness and mesophyll feeding.</title>
        <authorList>
            <person name="Liu Y."/>
            <person name="Liu H."/>
            <person name="Wang H."/>
            <person name="Huang T."/>
            <person name="Liu B."/>
            <person name="Yang B."/>
            <person name="Yin L."/>
            <person name="Li B."/>
            <person name="Zhang Y."/>
            <person name="Zhang S."/>
            <person name="Jiang F."/>
            <person name="Zhang X."/>
            <person name="Ren Y."/>
            <person name="Wang B."/>
            <person name="Wang S."/>
            <person name="Lu Y."/>
            <person name="Wu K."/>
            <person name="Fan W."/>
            <person name="Wang G."/>
        </authorList>
    </citation>
    <scope>NUCLEOTIDE SEQUENCE</scope>
    <source>
        <strain evidence="1">12Hb</strain>
    </source>
</reference>
<evidence type="ECO:0000313" key="2">
    <source>
        <dbReference type="Proteomes" id="UP000466442"/>
    </source>
</evidence>
<comment type="caution">
    <text evidence="1">The sequence shown here is derived from an EMBL/GenBank/DDBJ whole genome shotgun (WGS) entry which is preliminary data.</text>
</comment>
<dbReference type="OrthoDB" id="6626515at2759"/>
<dbReference type="Proteomes" id="UP000466442">
    <property type="component" value="Linkage Group LG9"/>
</dbReference>
<proteinExistence type="predicted"/>
<keyword evidence="2" id="KW-1185">Reference proteome</keyword>
<name>A0A6A4JZ95_APOLU</name>
<sequence length="168" mass="18403">MEGTRNAGSAGPSPVARSLMESLLLAKMERAGFCPPTLVRMDSTDSASSFASSSSMGSEVCRCDDCLLGIADLHISPPGASRKKVPRQEPHRPILPFFRISFNDQHYISWLYVDWLPFSSGCQQCKVLIPEAFSQTLSQSQEVLQAAIQALLHDLVYILNSSSLKTLL</sequence>